<dbReference type="InterPro" id="IPR034084">
    <property type="entry name" value="Thermitase-like_dom"/>
</dbReference>
<dbReference type="EMBL" id="BMNZ01000004">
    <property type="protein sequence ID" value="GGM95693.1"/>
    <property type="molecule type" value="Genomic_DNA"/>
</dbReference>
<dbReference type="InterPro" id="IPR022398">
    <property type="entry name" value="Peptidase_S8_His-AS"/>
</dbReference>
<dbReference type="PROSITE" id="PS00138">
    <property type="entry name" value="SUBTILASE_SER"/>
    <property type="match status" value="1"/>
</dbReference>
<feature type="region of interest" description="Disordered" evidence="9">
    <location>
        <begin position="1"/>
        <end position="26"/>
    </location>
</feature>
<evidence type="ECO:0000256" key="1">
    <source>
        <dbReference type="ARBA" id="ARBA00004613"/>
    </source>
</evidence>
<dbReference type="PROSITE" id="PS00136">
    <property type="entry name" value="SUBTILASE_ASP"/>
    <property type="match status" value="1"/>
</dbReference>
<sequence>MPAKRRSTGRGKPTQPSSQWEPVFTSEADTVIPGELLLTLVPSAADSMTASVPVHPSGPVESGARSLGVDDLDTVLARLGAHDVTRLALPGPTGAAEADAATRGLEVTEEQVLARSFRVRVDLRTDIADAVAELEALDSVEAAEPNRYRETSVVPNDPSYGSEWGLAKINAPAAWDRTTGSASVVVGVIDTGIDLDHPDLVGNIVPGYDMVDLGTSPTAPAGFRFEGDFSGRDSVPEDEVGHGSHVAGTIAAMSNNALGVAGVTWQCKIMPVKALTRMVRISDGQVRGVGSSADIAAAVRYAADNGASVINMSLGSSGTTTVESSAIAYAISRGVVVVAAMGNDGTSNPSYPAAYPDVVSVGAIDSADHRASFSQTGPHIDVVAPGVGVLSTYLAAGYGTLSGTSMATPHVAGVAALIRSVKPSATVAEVTDILRTTARPLRDAPGDPVPNDSYGWGCVDAAAAVNRAAPIFTRLRTPVLPCRPPLTLPPICGPIRTPIQFCPPPRTMICPVVSPACPPTITPVTTTPITRTPVTPTIGRPGLGGGAGAAGPAGYDPYGYLGGAGQVPEEQGASEGQGGSYEEGYADGYAAALAQVQQELGSEQGVDGGETAGGGGNDEIGYQPGPFVRLRTPVLACIPITTMTPPRSPYWWRCPQPPRTVIEPQCYQVTPTPWTITPTITTTFPPTGPTTPVQGGPGGFEGGLGGYGGYDPYGQSPFQG</sequence>
<dbReference type="InterPro" id="IPR050131">
    <property type="entry name" value="Peptidase_S8_subtilisin-like"/>
</dbReference>
<dbReference type="PANTHER" id="PTHR43806:SF11">
    <property type="entry name" value="CEREVISIN-RELATED"/>
    <property type="match status" value="1"/>
</dbReference>
<feature type="compositionally biased region" description="Low complexity" evidence="9">
    <location>
        <begin position="524"/>
        <end position="540"/>
    </location>
</feature>
<evidence type="ECO:0000256" key="3">
    <source>
        <dbReference type="ARBA" id="ARBA00022525"/>
    </source>
</evidence>
<accession>A0ABQ2I108</accession>
<comment type="similarity">
    <text evidence="2 7 8">Belongs to the peptidase S8 family.</text>
</comment>
<dbReference type="Gene3D" id="3.40.50.200">
    <property type="entry name" value="Peptidase S8/S53 domain"/>
    <property type="match status" value="1"/>
</dbReference>
<feature type="compositionally biased region" description="Gly residues" evidence="9">
    <location>
        <begin position="695"/>
        <end position="711"/>
    </location>
</feature>
<evidence type="ECO:0000256" key="7">
    <source>
        <dbReference type="PROSITE-ProRule" id="PRU01240"/>
    </source>
</evidence>
<keyword evidence="3" id="KW-0964">Secreted</keyword>
<evidence type="ECO:0000313" key="12">
    <source>
        <dbReference type="Proteomes" id="UP000623461"/>
    </source>
</evidence>
<evidence type="ECO:0000256" key="4">
    <source>
        <dbReference type="ARBA" id="ARBA00022670"/>
    </source>
</evidence>
<evidence type="ECO:0000256" key="2">
    <source>
        <dbReference type="ARBA" id="ARBA00011073"/>
    </source>
</evidence>
<evidence type="ECO:0000313" key="11">
    <source>
        <dbReference type="EMBL" id="GGM95693.1"/>
    </source>
</evidence>
<keyword evidence="4 7" id="KW-0645">Protease</keyword>
<evidence type="ECO:0000256" key="5">
    <source>
        <dbReference type="ARBA" id="ARBA00022801"/>
    </source>
</evidence>
<comment type="caution">
    <text evidence="11">The sequence shown here is derived from an EMBL/GenBank/DDBJ whole genome shotgun (WGS) entry which is preliminary data.</text>
</comment>
<feature type="active site" description="Charge relay system" evidence="7">
    <location>
        <position position="405"/>
    </location>
</feature>
<name>A0ABQ2I108_9MICO</name>
<feature type="region of interest" description="Disordered" evidence="9">
    <location>
        <begin position="524"/>
        <end position="543"/>
    </location>
</feature>
<dbReference type="Pfam" id="PF00082">
    <property type="entry name" value="Peptidase_S8"/>
    <property type="match status" value="1"/>
</dbReference>
<dbReference type="InterPro" id="IPR036852">
    <property type="entry name" value="Peptidase_S8/S53_dom_sf"/>
</dbReference>
<dbReference type="PANTHER" id="PTHR43806">
    <property type="entry name" value="PEPTIDASE S8"/>
    <property type="match status" value="1"/>
</dbReference>
<dbReference type="CDD" id="cd07484">
    <property type="entry name" value="Peptidases_S8_Thermitase_like"/>
    <property type="match status" value="1"/>
</dbReference>
<dbReference type="InterPro" id="IPR023828">
    <property type="entry name" value="Peptidase_S8_Ser-AS"/>
</dbReference>
<dbReference type="PRINTS" id="PR00723">
    <property type="entry name" value="SUBTILISIN"/>
</dbReference>
<reference evidence="12" key="1">
    <citation type="journal article" date="2019" name="Int. J. Syst. Evol. Microbiol.">
        <title>The Global Catalogue of Microorganisms (GCM) 10K type strain sequencing project: providing services to taxonomists for standard genome sequencing and annotation.</title>
        <authorList>
            <consortium name="The Broad Institute Genomics Platform"/>
            <consortium name="The Broad Institute Genome Sequencing Center for Infectious Disease"/>
            <person name="Wu L."/>
            <person name="Ma J."/>
        </authorList>
    </citation>
    <scope>NUCLEOTIDE SEQUENCE [LARGE SCALE GENOMIC DNA]</scope>
    <source>
        <strain evidence="12">JCM 1365</strain>
    </source>
</reference>
<dbReference type="Proteomes" id="UP000623461">
    <property type="component" value="Unassembled WGS sequence"/>
</dbReference>
<comment type="subcellular location">
    <subcellularLocation>
        <location evidence="1">Secreted</location>
    </subcellularLocation>
</comment>
<keyword evidence="5 7" id="KW-0378">Hydrolase</keyword>
<dbReference type="InterPro" id="IPR000209">
    <property type="entry name" value="Peptidase_S8/S53_dom"/>
</dbReference>
<feature type="active site" description="Charge relay system" evidence="7">
    <location>
        <position position="190"/>
    </location>
</feature>
<dbReference type="PROSITE" id="PS00137">
    <property type="entry name" value="SUBTILASE_HIS"/>
    <property type="match status" value="1"/>
</dbReference>
<gene>
    <name evidence="11" type="ORF">GCM10009721_22670</name>
</gene>
<keyword evidence="12" id="KW-1185">Reference proteome</keyword>
<dbReference type="RefSeq" id="WP_052358407.1">
    <property type="nucleotide sequence ID" value="NZ_BMNZ01000004.1"/>
</dbReference>
<dbReference type="InterPro" id="IPR015500">
    <property type="entry name" value="Peptidase_S8_subtilisin-rel"/>
</dbReference>
<evidence type="ECO:0000256" key="9">
    <source>
        <dbReference type="SAM" id="MobiDB-lite"/>
    </source>
</evidence>
<dbReference type="PROSITE" id="PS51892">
    <property type="entry name" value="SUBTILASE"/>
    <property type="match status" value="1"/>
</dbReference>
<keyword evidence="6 7" id="KW-0720">Serine protease</keyword>
<feature type="domain" description="Peptidase S8/S53" evidence="10">
    <location>
        <begin position="183"/>
        <end position="457"/>
    </location>
</feature>
<dbReference type="SUPFAM" id="SSF52743">
    <property type="entry name" value="Subtilisin-like"/>
    <property type="match status" value="1"/>
</dbReference>
<feature type="region of interest" description="Disordered" evidence="9">
    <location>
        <begin position="694"/>
        <end position="720"/>
    </location>
</feature>
<dbReference type="InterPro" id="IPR023827">
    <property type="entry name" value="Peptidase_S8_Asp-AS"/>
</dbReference>
<organism evidence="11 12">
    <name type="scientific">Terrabacter tumescens</name>
    <dbReference type="NCBI Taxonomy" id="60443"/>
    <lineage>
        <taxon>Bacteria</taxon>
        <taxon>Bacillati</taxon>
        <taxon>Actinomycetota</taxon>
        <taxon>Actinomycetes</taxon>
        <taxon>Micrococcales</taxon>
        <taxon>Intrasporangiaceae</taxon>
        <taxon>Terrabacter</taxon>
    </lineage>
</organism>
<proteinExistence type="inferred from homology"/>
<protein>
    <recommendedName>
        <fullName evidence="10">Peptidase S8/S53 domain-containing protein</fullName>
    </recommendedName>
</protein>
<evidence type="ECO:0000256" key="6">
    <source>
        <dbReference type="ARBA" id="ARBA00022825"/>
    </source>
</evidence>
<evidence type="ECO:0000256" key="8">
    <source>
        <dbReference type="RuleBase" id="RU003355"/>
    </source>
</evidence>
<evidence type="ECO:0000259" key="10">
    <source>
        <dbReference type="Pfam" id="PF00082"/>
    </source>
</evidence>
<feature type="active site" description="Charge relay system" evidence="7">
    <location>
        <position position="242"/>
    </location>
</feature>